<organism evidence="13">
    <name type="scientific">Taenia asiatica</name>
    <name type="common">Asian tapeworm</name>
    <dbReference type="NCBI Taxonomy" id="60517"/>
    <lineage>
        <taxon>Eukaryota</taxon>
        <taxon>Metazoa</taxon>
        <taxon>Spiralia</taxon>
        <taxon>Lophotrochozoa</taxon>
        <taxon>Platyhelminthes</taxon>
        <taxon>Cestoda</taxon>
        <taxon>Eucestoda</taxon>
        <taxon>Cyclophyllidea</taxon>
        <taxon>Taeniidae</taxon>
        <taxon>Taenia</taxon>
    </lineage>
</organism>
<keyword evidence="4 9" id="KW-0509">mRNA transport</keyword>
<evidence type="ECO:0000256" key="4">
    <source>
        <dbReference type="ARBA" id="ARBA00022816"/>
    </source>
</evidence>
<dbReference type="EMBL" id="UYRS01000323">
    <property type="protein sequence ID" value="VDK22901.1"/>
    <property type="molecule type" value="Genomic_DNA"/>
</dbReference>
<dbReference type="Proteomes" id="UP000282613">
    <property type="component" value="Unassembled WGS sequence"/>
</dbReference>
<reference evidence="13" key="1">
    <citation type="submission" date="2017-02" db="UniProtKB">
        <authorList>
            <consortium name="WormBaseParasite"/>
        </authorList>
    </citation>
    <scope>IDENTIFICATION</scope>
</reference>
<dbReference type="GO" id="GO:0031080">
    <property type="term" value="C:nuclear pore outer ring"/>
    <property type="evidence" value="ECO:0007669"/>
    <property type="project" value="TreeGrafter"/>
</dbReference>
<evidence type="ECO:0000256" key="1">
    <source>
        <dbReference type="ARBA" id="ARBA00004567"/>
    </source>
</evidence>
<keyword evidence="7 9" id="KW-0906">Nuclear pore complex</keyword>
<comment type="subcellular location">
    <subcellularLocation>
        <location evidence="1 9">Nucleus</location>
        <location evidence="1 9">Nuclear pore complex</location>
    </subcellularLocation>
</comment>
<sequence>MLATLFKSLGPGRLASALSDWYFVQSQEAINVARNLLEKAHSNGGSIKLDADSEKVFWSTALALTSQVRPMEVSALLASHPRANSSLFRDIRQLLVSMPLEGLSSIAAESNWEKGGCFERAWHHWQSVCNVRLMEESQNNSRADYIDTRCLNLILSILAGRHDCWNDPRVVDACGDWYFQFVGWLFYTHHFVDHSSLLTVLEQFNSKFEIATGDKSETNSFSTIVDDVIKHVFAEDILSMVFTLSEKFNNWWMVAHFANLVKCLLPDFFNGVSSTQHSALKPESAADGKHLTSYFNVSIFSSRILAAMPDFFLLRYAEDLGADASLLSVALGYLDHCTTMQSTAKAVQASLLQRTKPITTRLTQNLIQLAKKHQLYEVVGEIARTKMRASLSLSHPPLSIVNTLGTCSALGWAIVAQDVQIIAHIITRTLSYSMSNDCGDTDPWKIVKEVASIVTCLLGGENRGPASQRTHSWLTPLATSPEFAFIFRYSELLYHLTTNNAEAITRTALDLLSLSDNRSGFHVPLKFKIHLLGQLKPHLDPANMERKQAEALGAIVAEVKANLRLFRRSDEASQSLLISLSALLVQARAAAILRGGSCPDESHTLSQLTSEYTESEVERA</sequence>
<accession>A0A0R3VVD8</accession>
<proteinExistence type="inferred from homology"/>
<comment type="similarity">
    <text evidence="2 9">Belongs to the nucleoporin Nup85 family.</text>
</comment>
<feature type="region of interest" description="Disordered" evidence="10">
    <location>
        <begin position="600"/>
        <end position="620"/>
    </location>
</feature>
<dbReference type="GO" id="GO:0045893">
    <property type="term" value="P:positive regulation of DNA-templated transcription"/>
    <property type="evidence" value="ECO:0007669"/>
    <property type="project" value="TreeGrafter"/>
</dbReference>
<keyword evidence="3 9" id="KW-0813">Transport</keyword>
<name>A0A0R3VVD8_TAEAS</name>
<evidence type="ECO:0000256" key="6">
    <source>
        <dbReference type="ARBA" id="ARBA00023010"/>
    </source>
</evidence>
<dbReference type="GO" id="GO:0017056">
    <property type="term" value="F:structural constituent of nuclear pore"/>
    <property type="evidence" value="ECO:0007669"/>
    <property type="project" value="TreeGrafter"/>
</dbReference>
<evidence type="ECO:0000256" key="9">
    <source>
        <dbReference type="RuleBase" id="RU365073"/>
    </source>
</evidence>
<evidence type="ECO:0000256" key="3">
    <source>
        <dbReference type="ARBA" id="ARBA00022448"/>
    </source>
</evidence>
<dbReference type="AlphaFoldDB" id="A0A0R3VVD8"/>
<dbReference type="WBParaSite" id="TASK_0000134601-mRNA-1">
    <property type="protein sequence ID" value="TASK_0000134601-mRNA-1"/>
    <property type="gene ID" value="TASK_0000134601"/>
</dbReference>
<dbReference type="OrthoDB" id="17644at2759"/>
<dbReference type="GO" id="GO:0031965">
    <property type="term" value="C:nuclear membrane"/>
    <property type="evidence" value="ECO:0007669"/>
    <property type="project" value="UniProtKB-UniRule"/>
</dbReference>
<evidence type="ECO:0000313" key="12">
    <source>
        <dbReference type="Proteomes" id="UP000282613"/>
    </source>
</evidence>
<reference evidence="11 12" key="2">
    <citation type="submission" date="2018-11" db="EMBL/GenBank/DDBJ databases">
        <authorList>
            <consortium name="Pathogen Informatics"/>
        </authorList>
    </citation>
    <scope>NUCLEOTIDE SEQUENCE [LARGE SCALE GENOMIC DNA]</scope>
</reference>
<evidence type="ECO:0000256" key="2">
    <source>
        <dbReference type="ARBA" id="ARBA00005573"/>
    </source>
</evidence>
<evidence type="ECO:0000256" key="8">
    <source>
        <dbReference type="ARBA" id="ARBA00023242"/>
    </source>
</evidence>
<keyword evidence="5 9" id="KW-0653">Protein transport</keyword>
<dbReference type="Pfam" id="PF07575">
    <property type="entry name" value="Nucleopor_Nup85"/>
    <property type="match status" value="1"/>
</dbReference>
<keyword evidence="9" id="KW-0472">Membrane</keyword>
<dbReference type="GO" id="GO:0006406">
    <property type="term" value="P:mRNA export from nucleus"/>
    <property type="evidence" value="ECO:0007669"/>
    <property type="project" value="TreeGrafter"/>
</dbReference>
<evidence type="ECO:0000313" key="13">
    <source>
        <dbReference type="WBParaSite" id="TASK_0000134601-mRNA-1"/>
    </source>
</evidence>
<gene>
    <name evidence="11" type="ORF">TASK_LOCUS1347</name>
</gene>
<evidence type="ECO:0000256" key="5">
    <source>
        <dbReference type="ARBA" id="ARBA00022927"/>
    </source>
</evidence>
<evidence type="ECO:0000256" key="7">
    <source>
        <dbReference type="ARBA" id="ARBA00023132"/>
    </source>
</evidence>
<evidence type="ECO:0000256" key="10">
    <source>
        <dbReference type="SAM" id="MobiDB-lite"/>
    </source>
</evidence>
<dbReference type="GO" id="GO:0006606">
    <property type="term" value="P:protein import into nucleus"/>
    <property type="evidence" value="ECO:0007669"/>
    <property type="project" value="TreeGrafter"/>
</dbReference>
<evidence type="ECO:0000313" key="11">
    <source>
        <dbReference type="EMBL" id="VDK22901.1"/>
    </source>
</evidence>
<keyword evidence="8 9" id="KW-0539">Nucleus</keyword>
<dbReference type="STRING" id="60517.A0A0R3VVD8"/>
<comment type="subunit">
    <text evidence="9">Component of the nuclear pore complex (NPC).</text>
</comment>
<dbReference type="PANTHER" id="PTHR13373:SF21">
    <property type="entry name" value="NUCLEAR PORE COMPLEX PROTEIN NUP85"/>
    <property type="match status" value="1"/>
</dbReference>
<dbReference type="PANTHER" id="PTHR13373">
    <property type="entry name" value="FROUNT PROTEIN-RELATED"/>
    <property type="match status" value="1"/>
</dbReference>
<comment type="function">
    <text evidence="9">Functions as a component of the nuclear pore complex (NPC).</text>
</comment>
<keyword evidence="12" id="KW-1185">Reference proteome</keyword>
<protein>
    <recommendedName>
        <fullName evidence="9">Nuclear pore complex protein Nup85</fullName>
    </recommendedName>
</protein>
<dbReference type="InterPro" id="IPR011502">
    <property type="entry name" value="Nucleoporin_Nup85"/>
</dbReference>
<keyword evidence="6 9" id="KW-0811">Translocation</keyword>